<dbReference type="GO" id="GO:0004523">
    <property type="term" value="F:RNA-DNA hybrid ribonuclease activity"/>
    <property type="evidence" value="ECO:0007669"/>
    <property type="project" value="InterPro"/>
</dbReference>
<reference evidence="2 3" key="1">
    <citation type="journal article" date="2019" name="Sci. Rep.">
        <title>Orb-weaving spider Araneus ventricosus genome elucidates the spidroin gene catalogue.</title>
        <authorList>
            <person name="Kono N."/>
            <person name="Nakamura H."/>
            <person name="Ohtoshi R."/>
            <person name="Moran D.A.P."/>
            <person name="Shinohara A."/>
            <person name="Yoshida Y."/>
            <person name="Fujiwara M."/>
            <person name="Mori M."/>
            <person name="Tomita M."/>
            <person name="Arakawa K."/>
        </authorList>
    </citation>
    <scope>NUCLEOTIDE SEQUENCE [LARGE SCALE GENOMIC DNA]</scope>
</reference>
<dbReference type="EMBL" id="BGPR01025877">
    <property type="protein sequence ID" value="GBN95135.1"/>
    <property type="molecule type" value="Genomic_DNA"/>
</dbReference>
<dbReference type="Proteomes" id="UP000499080">
    <property type="component" value="Unassembled WGS sequence"/>
</dbReference>
<feature type="domain" description="RNase H type-1" evidence="1">
    <location>
        <begin position="207"/>
        <end position="350"/>
    </location>
</feature>
<dbReference type="GO" id="GO:0003676">
    <property type="term" value="F:nucleic acid binding"/>
    <property type="evidence" value="ECO:0007669"/>
    <property type="project" value="InterPro"/>
</dbReference>
<name>A0A4Y2T7R0_ARAVE</name>
<evidence type="ECO:0000259" key="1">
    <source>
        <dbReference type="PROSITE" id="PS50879"/>
    </source>
</evidence>
<dbReference type="InterPro" id="IPR002156">
    <property type="entry name" value="RNaseH_domain"/>
</dbReference>
<organism evidence="2 3">
    <name type="scientific">Araneus ventricosus</name>
    <name type="common">Orbweaver spider</name>
    <name type="synonym">Epeira ventricosa</name>
    <dbReference type="NCBI Taxonomy" id="182803"/>
    <lineage>
        <taxon>Eukaryota</taxon>
        <taxon>Metazoa</taxon>
        <taxon>Ecdysozoa</taxon>
        <taxon>Arthropoda</taxon>
        <taxon>Chelicerata</taxon>
        <taxon>Arachnida</taxon>
        <taxon>Araneae</taxon>
        <taxon>Araneomorphae</taxon>
        <taxon>Entelegynae</taxon>
        <taxon>Araneoidea</taxon>
        <taxon>Araneidae</taxon>
        <taxon>Araneus</taxon>
    </lineage>
</organism>
<dbReference type="InterPro" id="IPR036397">
    <property type="entry name" value="RNaseH_sf"/>
</dbReference>
<dbReference type="SUPFAM" id="SSF53098">
    <property type="entry name" value="Ribonuclease H-like"/>
    <property type="match status" value="2"/>
</dbReference>
<gene>
    <name evidence="2" type="primary">GTF2IRD2_335</name>
    <name evidence="2" type="ORF">AVEN_99702_1</name>
</gene>
<dbReference type="InterPro" id="IPR012337">
    <property type="entry name" value="RNaseH-like_sf"/>
</dbReference>
<dbReference type="AlphaFoldDB" id="A0A4Y2T7R0"/>
<dbReference type="PROSITE" id="PS50879">
    <property type="entry name" value="RNASE_H_1"/>
    <property type="match status" value="1"/>
</dbReference>
<dbReference type="PANTHER" id="PTHR45913:SF10">
    <property type="entry name" value="DUF4371 DOMAIN-CONTAINING PROTEIN"/>
    <property type="match status" value="1"/>
</dbReference>
<dbReference type="PANTHER" id="PTHR45913">
    <property type="entry name" value="EPM2A-INTERACTING PROTEIN 1"/>
    <property type="match status" value="1"/>
</dbReference>
<dbReference type="Gene3D" id="3.30.420.10">
    <property type="entry name" value="Ribonuclease H-like superfamily/Ribonuclease H"/>
    <property type="match status" value="1"/>
</dbReference>
<protein>
    <submittedName>
        <fullName evidence="2">General transcription factor II-I repeat domain-containing protein 2A</fullName>
    </submittedName>
</protein>
<proteinExistence type="predicted"/>
<dbReference type="Pfam" id="PF00075">
    <property type="entry name" value="RNase_H"/>
    <property type="match status" value="1"/>
</dbReference>
<sequence>MSSQGPKEELLGLLPLSGQTRAEDIANAVQKYLEDNGIGINKIVSIATDGARSMTGIHRGVTSILQKKINHEILAFHCIIHQEALCAQTFAAEIVEIMKLVIKIINSILAKALYHRQFKDFLEEIDSQFSDLLLHNKVRWLSSGNVLQRFALCLSEIKTFLNEKCIDHPELEEDKWLQKFNFMVDTTMKLNELNLKLQGKGNPAYALLEEVVCFENNYFFLLKTWRAVTIEENQSGSGIYIKTPREVRKIKLRNPDNCSVFRSELLAIEAGLEAILNEKNYGAVWILSDSRSSIQHLKDWNNVGDRTGISVLKLLRHIGVDHEVHLQWIPSHVDIYGNEVADNLAKQGTAEPLCSTPSLTFDEIYSIRKNKDLKTWRVPPCHDWYKRSSPGGSIGLACDRADLSRFVSGHLRSCSVSHGNKVFPGCAKCGVASASPEHILSCLRLSRETFETDPLLALDFLRVSGLMDGV</sequence>
<accession>A0A4Y2T7R0</accession>
<keyword evidence="3" id="KW-1185">Reference proteome</keyword>
<evidence type="ECO:0000313" key="3">
    <source>
        <dbReference type="Proteomes" id="UP000499080"/>
    </source>
</evidence>
<evidence type="ECO:0000313" key="2">
    <source>
        <dbReference type="EMBL" id="GBN95135.1"/>
    </source>
</evidence>
<comment type="caution">
    <text evidence="2">The sequence shown here is derived from an EMBL/GenBank/DDBJ whole genome shotgun (WGS) entry which is preliminary data.</text>
</comment>
<dbReference type="CDD" id="cd09276">
    <property type="entry name" value="Rnase_HI_RT_non_LTR"/>
    <property type="match status" value="1"/>
</dbReference>